<dbReference type="HAMAP" id="MF_01147">
    <property type="entry name" value="Lgt"/>
    <property type="match status" value="1"/>
</dbReference>
<evidence type="ECO:0000256" key="1">
    <source>
        <dbReference type="ARBA" id="ARBA00007150"/>
    </source>
</evidence>
<protein>
    <recommendedName>
        <fullName evidence="7">Phosphatidylglycerol--prolipoprotein diacylglyceryl transferase</fullName>
        <ecNumber evidence="7">2.5.1.145</ecNumber>
    </recommendedName>
</protein>
<dbReference type="Proteomes" id="UP000614410">
    <property type="component" value="Unassembled WGS sequence"/>
</dbReference>
<feature type="transmembrane region" description="Helical" evidence="7">
    <location>
        <begin position="190"/>
        <end position="208"/>
    </location>
</feature>
<comment type="similarity">
    <text evidence="1 7">Belongs to the Lgt family.</text>
</comment>
<dbReference type="EMBL" id="JAEKNN010000061">
    <property type="protein sequence ID" value="MBJ7610326.1"/>
    <property type="molecule type" value="Genomic_DNA"/>
</dbReference>
<accession>A0A934NHB0</accession>
<name>A0A934NHB0_9BACT</name>
<keyword evidence="5 7" id="KW-1133">Transmembrane helix</keyword>
<keyword evidence="4 7" id="KW-0812">Transmembrane</keyword>
<evidence type="ECO:0000256" key="5">
    <source>
        <dbReference type="ARBA" id="ARBA00022989"/>
    </source>
</evidence>
<sequence>MGSSTFAAALGVIRIDIDPVIHIGSIPVHWYGVMYALAFLVAFRYGVLPHVEARGIDRSTAERALIWTIIVALLGARLYYVVQQPNLGDYLRNPIRIVAVWEGGMAFFGAIVAGLATVTVFAWHNRISAWVLWDAAVIFAVIGQPIGRIGNIINGDILGAQSNLPWATAYVNPHAVLQSCCQLGVAYQPAAAYEAIGTILIGVGLFALRRRGLRHGALAVAYIPLYAISQLIIFQFRASEPIIGLGLHQAQWTALVILLLVSPAVYLVWRRTSAALSAGTIVKSGAGSPPSEPAAKLQSTGRGGTKQ</sequence>
<evidence type="ECO:0000256" key="7">
    <source>
        <dbReference type="HAMAP-Rule" id="MF_01147"/>
    </source>
</evidence>
<comment type="pathway">
    <text evidence="7">Protein modification; lipoprotein biosynthesis (diacylglyceryl transfer).</text>
</comment>
<keyword evidence="3 7" id="KW-0808">Transferase</keyword>
<dbReference type="InterPro" id="IPR001640">
    <property type="entry name" value="Lgt"/>
</dbReference>
<evidence type="ECO:0000256" key="3">
    <source>
        <dbReference type="ARBA" id="ARBA00022679"/>
    </source>
</evidence>
<dbReference type="GO" id="GO:0042158">
    <property type="term" value="P:lipoprotein biosynthetic process"/>
    <property type="evidence" value="ECO:0007669"/>
    <property type="project" value="UniProtKB-UniRule"/>
</dbReference>
<dbReference type="PANTHER" id="PTHR30589">
    <property type="entry name" value="PROLIPOPROTEIN DIACYLGLYCERYL TRANSFERASE"/>
    <property type="match status" value="1"/>
</dbReference>
<dbReference type="EC" id="2.5.1.145" evidence="7"/>
<dbReference type="AlphaFoldDB" id="A0A934NHB0"/>
<evidence type="ECO:0000256" key="4">
    <source>
        <dbReference type="ARBA" id="ARBA00022692"/>
    </source>
</evidence>
<comment type="caution">
    <text evidence="9">The sequence shown here is derived from an EMBL/GenBank/DDBJ whole genome shotgun (WGS) entry which is preliminary data.</text>
</comment>
<gene>
    <name evidence="7 9" type="primary">lgt</name>
    <name evidence="9" type="ORF">JF887_12980</name>
</gene>
<comment type="catalytic activity">
    <reaction evidence="7">
        <text>L-cysteinyl-[prolipoprotein] + a 1,2-diacyl-sn-glycero-3-phospho-(1'-sn-glycerol) = an S-1,2-diacyl-sn-glyceryl-L-cysteinyl-[prolipoprotein] + sn-glycerol 1-phosphate + H(+)</text>
        <dbReference type="Rhea" id="RHEA:56712"/>
        <dbReference type="Rhea" id="RHEA-COMP:14679"/>
        <dbReference type="Rhea" id="RHEA-COMP:14680"/>
        <dbReference type="ChEBI" id="CHEBI:15378"/>
        <dbReference type="ChEBI" id="CHEBI:29950"/>
        <dbReference type="ChEBI" id="CHEBI:57685"/>
        <dbReference type="ChEBI" id="CHEBI:64716"/>
        <dbReference type="ChEBI" id="CHEBI:140658"/>
        <dbReference type="EC" id="2.5.1.145"/>
    </reaction>
</comment>
<keyword evidence="6 7" id="KW-0472">Membrane</keyword>
<feature type="region of interest" description="Disordered" evidence="8">
    <location>
        <begin position="284"/>
        <end position="307"/>
    </location>
</feature>
<evidence type="ECO:0000256" key="2">
    <source>
        <dbReference type="ARBA" id="ARBA00022475"/>
    </source>
</evidence>
<evidence type="ECO:0000313" key="9">
    <source>
        <dbReference type="EMBL" id="MBJ7610326.1"/>
    </source>
</evidence>
<evidence type="ECO:0000256" key="8">
    <source>
        <dbReference type="SAM" id="MobiDB-lite"/>
    </source>
</evidence>
<feature type="binding site" evidence="7">
    <location>
        <position position="148"/>
    </location>
    <ligand>
        <name>a 1,2-diacyl-sn-glycero-3-phospho-(1'-sn-glycerol)</name>
        <dbReference type="ChEBI" id="CHEBI:64716"/>
    </ligand>
</feature>
<dbReference type="PANTHER" id="PTHR30589:SF0">
    <property type="entry name" value="PHOSPHATIDYLGLYCEROL--PROLIPOPROTEIN DIACYLGLYCERYL TRANSFERASE"/>
    <property type="match status" value="1"/>
</dbReference>
<feature type="transmembrane region" description="Helical" evidence="7">
    <location>
        <begin position="103"/>
        <end position="123"/>
    </location>
</feature>
<feature type="transmembrane region" description="Helical" evidence="7">
    <location>
        <begin position="20"/>
        <end position="43"/>
    </location>
</feature>
<dbReference type="Pfam" id="PF01790">
    <property type="entry name" value="LGT"/>
    <property type="match status" value="1"/>
</dbReference>
<comment type="subcellular location">
    <subcellularLocation>
        <location evidence="7">Cell membrane</location>
        <topology evidence="7">Multi-pass membrane protein</topology>
    </subcellularLocation>
</comment>
<feature type="transmembrane region" description="Helical" evidence="7">
    <location>
        <begin position="250"/>
        <end position="269"/>
    </location>
</feature>
<evidence type="ECO:0000313" key="10">
    <source>
        <dbReference type="Proteomes" id="UP000614410"/>
    </source>
</evidence>
<comment type="function">
    <text evidence="7">Catalyzes the transfer of the diacylglyceryl group from phosphatidylglycerol to the sulfhydryl group of the N-terminal cysteine of a prolipoprotein, the first step in the formation of mature lipoproteins.</text>
</comment>
<dbReference type="GO" id="GO:0008961">
    <property type="term" value="F:phosphatidylglycerol-prolipoprotein diacylglyceryl transferase activity"/>
    <property type="evidence" value="ECO:0007669"/>
    <property type="project" value="UniProtKB-UniRule"/>
</dbReference>
<dbReference type="NCBIfam" id="TIGR00544">
    <property type="entry name" value="lgt"/>
    <property type="match status" value="1"/>
</dbReference>
<evidence type="ECO:0000256" key="6">
    <source>
        <dbReference type="ARBA" id="ARBA00023136"/>
    </source>
</evidence>
<dbReference type="GO" id="GO:0005886">
    <property type="term" value="C:plasma membrane"/>
    <property type="evidence" value="ECO:0007669"/>
    <property type="project" value="UniProtKB-SubCell"/>
</dbReference>
<feature type="transmembrane region" description="Helical" evidence="7">
    <location>
        <begin position="130"/>
        <end position="147"/>
    </location>
</feature>
<keyword evidence="2 7" id="KW-1003">Cell membrane</keyword>
<feature type="transmembrane region" description="Helical" evidence="7">
    <location>
        <begin position="220"/>
        <end position="238"/>
    </location>
</feature>
<proteinExistence type="inferred from homology"/>
<feature type="transmembrane region" description="Helical" evidence="7">
    <location>
        <begin position="64"/>
        <end position="83"/>
    </location>
</feature>
<organism evidence="9 10">
    <name type="scientific">Candidatus Amunia macphersoniae</name>
    <dbReference type="NCBI Taxonomy" id="3127014"/>
    <lineage>
        <taxon>Bacteria</taxon>
        <taxon>Bacillati</taxon>
        <taxon>Candidatus Dormiibacterota</taxon>
        <taxon>Candidatus Dormibacteria</taxon>
        <taxon>Candidatus Aeolococcales</taxon>
        <taxon>Candidatus Aeolococcaceae</taxon>
        <taxon>Candidatus Amunia</taxon>
    </lineage>
</organism>
<reference evidence="9 10" key="1">
    <citation type="submission" date="2020-10" db="EMBL/GenBank/DDBJ databases">
        <title>Ca. Dormibacterota MAGs.</title>
        <authorList>
            <person name="Montgomery K."/>
        </authorList>
    </citation>
    <scope>NUCLEOTIDE SEQUENCE [LARGE SCALE GENOMIC DNA]</scope>
    <source>
        <strain evidence="9">Mitchell_Peninsula_5</strain>
    </source>
</reference>